<proteinExistence type="predicted"/>
<reference evidence="2" key="1">
    <citation type="submission" date="2015-06" db="UniProtKB">
        <authorList>
            <consortium name="EnsemblPlants"/>
        </authorList>
    </citation>
    <scope>IDENTIFICATION</scope>
</reference>
<dbReference type="AlphaFoldDB" id="M8D406"/>
<sequence length="137" mass="15205">MTLIFKTSWNLPPLPIYSLELAVYCYVVCLKHQLVYNQTGPNNARYRQSSYKSNQDEARSQNITRADVALSAQERNANAVASSNVPHGRCGSLLQKYASLSKRTTTPPAEHEAANDRIDVTCIIENDRLSTSEGISS</sequence>
<evidence type="ECO:0000256" key="1">
    <source>
        <dbReference type="SAM" id="MobiDB-lite"/>
    </source>
</evidence>
<protein>
    <submittedName>
        <fullName evidence="2">Uncharacterized protein</fullName>
    </submittedName>
</protein>
<accession>M8D406</accession>
<dbReference type="EnsemblPlants" id="EMT31031">
    <property type="protein sequence ID" value="EMT31031"/>
    <property type="gene ID" value="F775_30644"/>
</dbReference>
<organism evidence="2">
    <name type="scientific">Aegilops tauschii</name>
    <name type="common">Tausch's goatgrass</name>
    <name type="synonym">Aegilops squarrosa</name>
    <dbReference type="NCBI Taxonomy" id="37682"/>
    <lineage>
        <taxon>Eukaryota</taxon>
        <taxon>Viridiplantae</taxon>
        <taxon>Streptophyta</taxon>
        <taxon>Embryophyta</taxon>
        <taxon>Tracheophyta</taxon>
        <taxon>Spermatophyta</taxon>
        <taxon>Magnoliopsida</taxon>
        <taxon>Liliopsida</taxon>
        <taxon>Poales</taxon>
        <taxon>Poaceae</taxon>
        <taxon>BOP clade</taxon>
        <taxon>Pooideae</taxon>
        <taxon>Triticodae</taxon>
        <taxon>Triticeae</taxon>
        <taxon>Triticinae</taxon>
        <taxon>Aegilops</taxon>
    </lineage>
</organism>
<feature type="compositionally biased region" description="Polar residues" evidence="1">
    <location>
        <begin position="41"/>
        <end position="53"/>
    </location>
</feature>
<feature type="region of interest" description="Disordered" evidence="1">
    <location>
        <begin position="41"/>
        <end position="62"/>
    </location>
</feature>
<name>M8D406_AEGTA</name>
<evidence type="ECO:0000313" key="2">
    <source>
        <dbReference type="EnsemblPlants" id="EMT31031"/>
    </source>
</evidence>